<evidence type="ECO:0000256" key="2">
    <source>
        <dbReference type="SAM" id="MobiDB-lite"/>
    </source>
</evidence>
<dbReference type="SUPFAM" id="SSF57959">
    <property type="entry name" value="Leucine zipper domain"/>
    <property type="match status" value="1"/>
</dbReference>
<keyword evidence="1" id="KW-0175">Coiled coil</keyword>
<dbReference type="GO" id="GO:0003700">
    <property type="term" value="F:DNA-binding transcription factor activity"/>
    <property type="evidence" value="ECO:0007669"/>
    <property type="project" value="InterPro"/>
</dbReference>
<evidence type="ECO:0000256" key="1">
    <source>
        <dbReference type="SAM" id="Coils"/>
    </source>
</evidence>
<dbReference type="KEGG" id="mbe:MBM_04280"/>
<feature type="region of interest" description="Disordered" evidence="2">
    <location>
        <begin position="1"/>
        <end position="51"/>
    </location>
</feature>
<keyword evidence="3" id="KW-1133">Transmembrane helix</keyword>
<dbReference type="OrthoDB" id="10321831at2759"/>
<dbReference type="Pfam" id="PF00170">
    <property type="entry name" value="bZIP_1"/>
    <property type="match status" value="1"/>
</dbReference>
<feature type="transmembrane region" description="Helical" evidence="3">
    <location>
        <begin position="115"/>
        <end position="139"/>
    </location>
</feature>
<dbReference type="HOGENOM" id="CLU_909366_0_0_1"/>
<feature type="domain" description="BZIP" evidence="4">
    <location>
        <begin position="204"/>
        <end position="267"/>
    </location>
</feature>
<dbReference type="EMBL" id="JH921436">
    <property type="protein sequence ID" value="EKD17419.1"/>
    <property type="molecule type" value="Genomic_DNA"/>
</dbReference>
<dbReference type="CDD" id="cd14688">
    <property type="entry name" value="bZIP_YAP"/>
    <property type="match status" value="1"/>
</dbReference>
<evidence type="ECO:0000313" key="6">
    <source>
        <dbReference type="Proteomes" id="UP000006753"/>
    </source>
</evidence>
<keyword evidence="3" id="KW-0812">Transmembrane</keyword>
<dbReference type="AlphaFoldDB" id="K1XX96"/>
<dbReference type="PROSITE" id="PS50217">
    <property type="entry name" value="BZIP"/>
    <property type="match status" value="1"/>
</dbReference>
<feature type="compositionally biased region" description="Polar residues" evidence="2">
    <location>
        <begin position="36"/>
        <end position="51"/>
    </location>
</feature>
<dbReference type="InterPro" id="IPR046347">
    <property type="entry name" value="bZIP_sf"/>
</dbReference>
<sequence>MLERDARPKVEPTESMITPPAEVFTETVPGLYHPSPTEQIGDSAKSGDSMSSWASPETFVLGPEASSHPLPAAPPGASYVWDSINNSYQHSLHACDANQLYRSNEVGQFLRGRPLVVPVLVLFLFFSCFSFSFFSSFSFSSFSFFSFLSFSSCGDAIVNPDMQSFPTIPEYIGSYQPEPIDPYLSNGPSVSPVSIEIAPESSQQSKTARRRAQNREAQRLYRDRQQNCIKDLRTRLEDSEAELARLRKENQKLHEKLGSMKGGIMQLMETVVDPASGAVTEKKETWTVTSVEGEDCDADSNMLDSE</sequence>
<name>K1XX96_MARBU</name>
<dbReference type="InParanoid" id="K1XX96"/>
<evidence type="ECO:0000313" key="5">
    <source>
        <dbReference type="EMBL" id="EKD17419.1"/>
    </source>
</evidence>
<evidence type="ECO:0000256" key="3">
    <source>
        <dbReference type="SAM" id="Phobius"/>
    </source>
</evidence>
<organism evidence="5 6">
    <name type="scientific">Marssonina brunnea f. sp. multigermtubi (strain MB_m1)</name>
    <name type="common">Marssonina leaf spot fungus</name>
    <dbReference type="NCBI Taxonomy" id="1072389"/>
    <lineage>
        <taxon>Eukaryota</taxon>
        <taxon>Fungi</taxon>
        <taxon>Dikarya</taxon>
        <taxon>Ascomycota</taxon>
        <taxon>Pezizomycotina</taxon>
        <taxon>Leotiomycetes</taxon>
        <taxon>Helotiales</taxon>
        <taxon>Drepanopezizaceae</taxon>
        <taxon>Drepanopeziza</taxon>
    </lineage>
</organism>
<dbReference type="InterPro" id="IPR004827">
    <property type="entry name" value="bZIP"/>
</dbReference>
<keyword evidence="3" id="KW-0472">Membrane</keyword>
<feature type="region of interest" description="Disordered" evidence="2">
    <location>
        <begin position="197"/>
        <end position="217"/>
    </location>
</feature>
<gene>
    <name evidence="5" type="ORF">MBM_04280</name>
</gene>
<proteinExistence type="predicted"/>
<dbReference type="Proteomes" id="UP000006753">
    <property type="component" value="Unassembled WGS sequence"/>
</dbReference>
<protein>
    <recommendedName>
        <fullName evidence="4">BZIP domain-containing protein</fullName>
    </recommendedName>
</protein>
<evidence type="ECO:0000259" key="4">
    <source>
        <dbReference type="PROSITE" id="PS50217"/>
    </source>
</evidence>
<dbReference type="Gene3D" id="1.20.5.170">
    <property type="match status" value="1"/>
</dbReference>
<feature type="coiled-coil region" evidence="1">
    <location>
        <begin position="222"/>
        <end position="256"/>
    </location>
</feature>
<feature type="compositionally biased region" description="Basic and acidic residues" evidence="2">
    <location>
        <begin position="1"/>
        <end position="12"/>
    </location>
</feature>
<accession>K1XX96</accession>
<dbReference type="SMART" id="SM00338">
    <property type="entry name" value="BRLZ"/>
    <property type="match status" value="1"/>
</dbReference>
<keyword evidence="6" id="KW-1185">Reference proteome</keyword>
<reference evidence="5 6" key="1">
    <citation type="journal article" date="2012" name="BMC Genomics">
        <title>Sequencing the genome of Marssonina brunnea reveals fungus-poplar co-evolution.</title>
        <authorList>
            <person name="Zhu S."/>
            <person name="Cao Y.-Z."/>
            <person name="Jiang C."/>
            <person name="Tan B.-Y."/>
            <person name="Wang Z."/>
            <person name="Feng S."/>
            <person name="Zhang L."/>
            <person name="Su X.-H."/>
            <person name="Brejova B."/>
            <person name="Vinar T."/>
            <person name="Xu M."/>
            <person name="Wang M.-X."/>
            <person name="Zhang S.-G."/>
            <person name="Huang M.-R."/>
            <person name="Wu R."/>
            <person name="Zhou Y."/>
        </authorList>
    </citation>
    <scope>NUCLEOTIDE SEQUENCE [LARGE SCALE GENOMIC DNA]</scope>
    <source>
        <strain evidence="5 6">MB_m1</strain>
    </source>
</reference>